<proteinExistence type="predicted"/>
<dbReference type="PANTHER" id="PTHR45436">
    <property type="entry name" value="SENSOR HISTIDINE KINASE YKOH"/>
    <property type="match status" value="1"/>
</dbReference>
<dbReference type="CDD" id="cd00082">
    <property type="entry name" value="HisKA"/>
    <property type="match status" value="1"/>
</dbReference>
<keyword evidence="9" id="KW-0472">Membrane</keyword>
<dbReference type="SMART" id="SM00387">
    <property type="entry name" value="HATPase_c"/>
    <property type="match status" value="1"/>
</dbReference>
<evidence type="ECO:0000256" key="1">
    <source>
        <dbReference type="ARBA" id="ARBA00000085"/>
    </source>
</evidence>
<dbReference type="Pfam" id="PF00512">
    <property type="entry name" value="HisKA"/>
    <property type="match status" value="1"/>
</dbReference>
<dbReference type="Gene3D" id="1.10.287.130">
    <property type="match status" value="1"/>
</dbReference>
<name>A0A170PPU4_9ZZZZ</name>
<evidence type="ECO:0000256" key="9">
    <source>
        <dbReference type="SAM" id="Phobius"/>
    </source>
</evidence>
<evidence type="ECO:0000256" key="8">
    <source>
        <dbReference type="ARBA" id="ARBA00023012"/>
    </source>
</evidence>
<keyword evidence="8" id="KW-0902">Two-component regulatory system</keyword>
<dbReference type="PANTHER" id="PTHR45436:SF8">
    <property type="entry name" value="HISTIDINE KINASE"/>
    <property type="match status" value="1"/>
</dbReference>
<dbReference type="InterPro" id="IPR003660">
    <property type="entry name" value="HAMP_dom"/>
</dbReference>
<dbReference type="InterPro" id="IPR003594">
    <property type="entry name" value="HATPase_dom"/>
</dbReference>
<dbReference type="EC" id="2.7.13.3" evidence="2"/>
<dbReference type="InterPro" id="IPR003661">
    <property type="entry name" value="HisK_dim/P_dom"/>
</dbReference>
<dbReference type="SMART" id="SM00388">
    <property type="entry name" value="HisKA"/>
    <property type="match status" value="1"/>
</dbReference>
<comment type="catalytic activity">
    <reaction evidence="1">
        <text>ATP + protein L-histidine = ADP + protein N-phospho-L-histidine.</text>
        <dbReference type="EC" id="2.7.13.3"/>
    </reaction>
</comment>
<feature type="domain" description="Histidine kinase" evidence="10">
    <location>
        <begin position="233"/>
        <end position="446"/>
    </location>
</feature>
<dbReference type="InterPro" id="IPR036097">
    <property type="entry name" value="HisK_dim/P_sf"/>
</dbReference>
<dbReference type="PROSITE" id="PS50885">
    <property type="entry name" value="HAMP"/>
    <property type="match status" value="1"/>
</dbReference>
<dbReference type="AlphaFoldDB" id="A0A170PPU4"/>
<keyword evidence="7 9" id="KW-1133">Transmembrane helix</keyword>
<dbReference type="Pfam" id="PF02518">
    <property type="entry name" value="HATPase_c"/>
    <property type="match status" value="1"/>
</dbReference>
<protein>
    <recommendedName>
        <fullName evidence="2">histidine kinase</fullName>
        <ecNumber evidence="2">2.7.13.3</ecNumber>
    </recommendedName>
</protein>
<dbReference type="GO" id="GO:0005886">
    <property type="term" value="C:plasma membrane"/>
    <property type="evidence" value="ECO:0007669"/>
    <property type="project" value="TreeGrafter"/>
</dbReference>
<organism evidence="12">
    <name type="scientific">hydrothermal vent metagenome</name>
    <dbReference type="NCBI Taxonomy" id="652676"/>
    <lineage>
        <taxon>unclassified sequences</taxon>
        <taxon>metagenomes</taxon>
        <taxon>ecological metagenomes</taxon>
    </lineage>
</organism>
<dbReference type="InterPro" id="IPR005467">
    <property type="entry name" value="His_kinase_dom"/>
</dbReference>
<feature type="domain" description="HAMP" evidence="11">
    <location>
        <begin position="172"/>
        <end position="225"/>
    </location>
</feature>
<evidence type="ECO:0000256" key="2">
    <source>
        <dbReference type="ARBA" id="ARBA00012438"/>
    </source>
</evidence>
<dbReference type="GO" id="GO:0000155">
    <property type="term" value="F:phosphorelay sensor kinase activity"/>
    <property type="evidence" value="ECO:0007669"/>
    <property type="project" value="InterPro"/>
</dbReference>
<evidence type="ECO:0000313" key="12">
    <source>
        <dbReference type="EMBL" id="CUS46086.1"/>
    </source>
</evidence>
<keyword evidence="5 9" id="KW-0812">Transmembrane</keyword>
<feature type="transmembrane region" description="Helical" evidence="9">
    <location>
        <begin position="12"/>
        <end position="36"/>
    </location>
</feature>
<keyword evidence="3" id="KW-0597">Phosphoprotein</keyword>
<dbReference type="SMART" id="SM00304">
    <property type="entry name" value="HAMP"/>
    <property type="match status" value="1"/>
</dbReference>
<keyword evidence="6 12" id="KW-0418">Kinase</keyword>
<evidence type="ECO:0000256" key="7">
    <source>
        <dbReference type="ARBA" id="ARBA00022989"/>
    </source>
</evidence>
<sequence>MPDWLRPRSIRGFAGLFGLIFAIGSAAIGAALYTLAGVAFDRVQDGRILRERERLFAPVAGRAPGTMEIAARIRERTAQREISSIGHRLLDSRGTLVAGAVEVSGTEWVRQPGEDWERARAVPIALPDGGQLTIVAESQSVEDLGKILWPLVGAALALSAGVGFLTSLLLGRLISARVAAIGTTANAIIAGDYSRRVPIDSLGGTFADQAHVFNRMLDRNQALMDNLRQVSSDISHDLRTPLTRLQATLREASEDGLGETERRTLIAAAERECDDILRLFTALLRIGEIQAGRRKAQMAVIRLDPLVEDVVESYAPALADASRNLTLEECQPCAIRGDADLFNQLLVNLIENAGVHTPERSTTRVSLVREGDRIALTVSDDGPGIPASDRQDVLRRFVRLERSRSTPGHGLGLALVAAIAVFHEAEIVLADAAPGLIVRVHFPAVDTAATF</sequence>
<evidence type="ECO:0000256" key="4">
    <source>
        <dbReference type="ARBA" id="ARBA00022679"/>
    </source>
</evidence>
<dbReference type="CDD" id="cd00075">
    <property type="entry name" value="HATPase"/>
    <property type="match status" value="1"/>
</dbReference>
<gene>
    <name evidence="12" type="ORF">MGWOODY_Smn1664</name>
</gene>
<dbReference type="Gene3D" id="3.30.565.10">
    <property type="entry name" value="Histidine kinase-like ATPase, C-terminal domain"/>
    <property type="match status" value="1"/>
</dbReference>
<reference evidence="12" key="1">
    <citation type="submission" date="2015-10" db="EMBL/GenBank/DDBJ databases">
        <authorList>
            <person name="Gilbert D.G."/>
        </authorList>
    </citation>
    <scope>NUCLEOTIDE SEQUENCE</scope>
</reference>
<keyword evidence="4" id="KW-0808">Transferase</keyword>
<dbReference type="EMBL" id="CZQE01000337">
    <property type="protein sequence ID" value="CUS46086.1"/>
    <property type="molecule type" value="Genomic_DNA"/>
</dbReference>
<evidence type="ECO:0000256" key="6">
    <source>
        <dbReference type="ARBA" id="ARBA00022777"/>
    </source>
</evidence>
<dbReference type="InterPro" id="IPR036890">
    <property type="entry name" value="HATPase_C_sf"/>
</dbReference>
<feature type="transmembrane region" description="Helical" evidence="9">
    <location>
        <begin position="147"/>
        <end position="170"/>
    </location>
</feature>
<dbReference type="InterPro" id="IPR050428">
    <property type="entry name" value="TCS_sensor_his_kinase"/>
</dbReference>
<evidence type="ECO:0000259" key="11">
    <source>
        <dbReference type="PROSITE" id="PS50885"/>
    </source>
</evidence>
<dbReference type="SUPFAM" id="SSF47384">
    <property type="entry name" value="Homodimeric domain of signal transducing histidine kinase"/>
    <property type="match status" value="1"/>
</dbReference>
<evidence type="ECO:0000256" key="3">
    <source>
        <dbReference type="ARBA" id="ARBA00022553"/>
    </source>
</evidence>
<dbReference type="PROSITE" id="PS50109">
    <property type="entry name" value="HIS_KIN"/>
    <property type="match status" value="1"/>
</dbReference>
<dbReference type="Gene3D" id="6.10.340.10">
    <property type="match status" value="1"/>
</dbReference>
<accession>A0A170PPU4</accession>
<dbReference type="SUPFAM" id="SSF55874">
    <property type="entry name" value="ATPase domain of HSP90 chaperone/DNA topoisomerase II/histidine kinase"/>
    <property type="match status" value="1"/>
</dbReference>
<evidence type="ECO:0000256" key="5">
    <source>
        <dbReference type="ARBA" id="ARBA00022692"/>
    </source>
</evidence>
<evidence type="ECO:0000259" key="10">
    <source>
        <dbReference type="PROSITE" id="PS50109"/>
    </source>
</evidence>